<dbReference type="AlphaFoldDB" id="A0AAP0JQL5"/>
<gene>
    <name evidence="1" type="ORF">Sjap_008643</name>
</gene>
<organism evidence="1 2">
    <name type="scientific">Stephania japonica</name>
    <dbReference type="NCBI Taxonomy" id="461633"/>
    <lineage>
        <taxon>Eukaryota</taxon>
        <taxon>Viridiplantae</taxon>
        <taxon>Streptophyta</taxon>
        <taxon>Embryophyta</taxon>
        <taxon>Tracheophyta</taxon>
        <taxon>Spermatophyta</taxon>
        <taxon>Magnoliopsida</taxon>
        <taxon>Ranunculales</taxon>
        <taxon>Menispermaceae</taxon>
        <taxon>Menispermoideae</taxon>
        <taxon>Cissampelideae</taxon>
        <taxon>Stephania</taxon>
    </lineage>
</organism>
<dbReference type="EMBL" id="JBBNAE010000003">
    <property type="protein sequence ID" value="KAK9138049.1"/>
    <property type="molecule type" value="Genomic_DNA"/>
</dbReference>
<sequence length="86" mass="10009">MGFKKGFRWLKKVIYKTNDDLDDALAEAKEVANIATALGENTLSLFFKLEKRDGTLKDQLSSIKQTLEELRRKREERMKELCDIQS</sequence>
<name>A0AAP0JQL5_9MAGN</name>
<proteinExistence type="predicted"/>
<comment type="caution">
    <text evidence="1">The sequence shown here is derived from an EMBL/GenBank/DDBJ whole genome shotgun (WGS) entry which is preliminary data.</text>
</comment>
<dbReference type="Proteomes" id="UP001417504">
    <property type="component" value="Unassembled WGS sequence"/>
</dbReference>
<reference evidence="1 2" key="1">
    <citation type="submission" date="2024-01" db="EMBL/GenBank/DDBJ databases">
        <title>Genome assemblies of Stephania.</title>
        <authorList>
            <person name="Yang L."/>
        </authorList>
    </citation>
    <scope>NUCLEOTIDE SEQUENCE [LARGE SCALE GENOMIC DNA]</scope>
    <source>
        <strain evidence="1">QJT</strain>
        <tissue evidence="1">Leaf</tissue>
    </source>
</reference>
<evidence type="ECO:0000313" key="2">
    <source>
        <dbReference type="Proteomes" id="UP001417504"/>
    </source>
</evidence>
<evidence type="ECO:0000313" key="1">
    <source>
        <dbReference type="EMBL" id="KAK9138049.1"/>
    </source>
</evidence>
<accession>A0AAP0JQL5</accession>
<keyword evidence="2" id="KW-1185">Reference proteome</keyword>
<protein>
    <submittedName>
        <fullName evidence="1">Uncharacterized protein</fullName>
    </submittedName>
</protein>